<dbReference type="EMBL" id="BDJK01000062">
    <property type="protein sequence ID" value="GAV23948.1"/>
    <property type="molecule type" value="Genomic_DNA"/>
</dbReference>
<dbReference type="STRING" id="870242.cpu_24580"/>
<reference evidence="8" key="1">
    <citation type="submission" date="2016-12" db="EMBL/GenBank/DDBJ databases">
        <title>Draft Genome Sequences od Carboxydothermus pertinax and islandicus, Hydrogenogenic Carboxydotrophic Bacteria.</title>
        <authorList>
            <person name="Fukuyama Y."/>
            <person name="Ohmae K."/>
            <person name="Yoneda Y."/>
            <person name="Yoshida T."/>
            <person name="Sako Y."/>
        </authorList>
    </citation>
    <scope>NUCLEOTIDE SEQUENCE [LARGE SCALE GENOMIC DNA]</scope>
    <source>
        <strain evidence="8">Ug1</strain>
    </source>
</reference>
<evidence type="ECO:0000256" key="2">
    <source>
        <dbReference type="ARBA" id="ARBA00022598"/>
    </source>
</evidence>
<dbReference type="GO" id="GO:0005737">
    <property type="term" value="C:cytoplasm"/>
    <property type="evidence" value="ECO:0007669"/>
    <property type="project" value="UniProtKB-SubCell"/>
</dbReference>
<dbReference type="NCBIfam" id="TIGR00302">
    <property type="entry name" value="phosphoribosylformylglycinamidine synthase subunit PurS"/>
    <property type="match status" value="1"/>
</dbReference>
<dbReference type="PANTHER" id="PTHR34696:SF1">
    <property type="entry name" value="PHOSPHORIBOSYLFORMYLGLYCINAMIDINE SYNTHASE SUBUNIT PURS"/>
    <property type="match status" value="1"/>
</dbReference>
<dbReference type="UniPathway" id="UPA00074">
    <property type="reaction ID" value="UER00128"/>
</dbReference>
<comment type="subunit">
    <text evidence="6">Part of the FGAM synthase complex composed of 1 PurL, 1 PurQ and 2 PurS subunits.</text>
</comment>
<keyword evidence="1 6" id="KW-0963">Cytoplasm</keyword>
<proteinExistence type="inferred from homology"/>
<comment type="function">
    <text evidence="6">Part of the phosphoribosylformylglycinamidine synthase complex involved in the purines biosynthetic pathway. Catalyzes the ATP-dependent conversion of formylglycinamide ribonucleotide (FGAR) and glutamine to yield formylglycinamidine ribonucleotide (FGAM) and glutamate. The FGAM synthase complex is composed of three subunits. PurQ produces an ammonia molecule by converting glutamine to glutamate. PurL transfers the ammonia molecule to FGAR to form FGAM in an ATP-dependent manner. PurS interacts with PurQ and PurL and is thought to assist in the transfer of the ammonia molecule from PurQ to PurL.</text>
</comment>
<comment type="similarity">
    <text evidence="6">Belongs to the PurS family.</text>
</comment>
<dbReference type="Proteomes" id="UP000187485">
    <property type="component" value="Unassembled WGS sequence"/>
</dbReference>
<dbReference type="GO" id="GO:0006189">
    <property type="term" value="P:'de novo' IMP biosynthetic process"/>
    <property type="evidence" value="ECO:0007669"/>
    <property type="project" value="UniProtKB-UniRule"/>
</dbReference>
<evidence type="ECO:0000256" key="1">
    <source>
        <dbReference type="ARBA" id="ARBA00022490"/>
    </source>
</evidence>
<comment type="catalytic activity">
    <reaction evidence="6">
        <text>N(2)-formyl-N(1)-(5-phospho-beta-D-ribosyl)glycinamide + L-glutamine + ATP + H2O = 2-formamido-N(1)-(5-O-phospho-beta-D-ribosyl)acetamidine + L-glutamate + ADP + phosphate + H(+)</text>
        <dbReference type="Rhea" id="RHEA:17129"/>
        <dbReference type="ChEBI" id="CHEBI:15377"/>
        <dbReference type="ChEBI" id="CHEBI:15378"/>
        <dbReference type="ChEBI" id="CHEBI:29985"/>
        <dbReference type="ChEBI" id="CHEBI:30616"/>
        <dbReference type="ChEBI" id="CHEBI:43474"/>
        <dbReference type="ChEBI" id="CHEBI:58359"/>
        <dbReference type="ChEBI" id="CHEBI:147286"/>
        <dbReference type="ChEBI" id="CHEBI:147287"/>
        <dbReference type="ChEBI" id="CHEBI:456216"/>
        <dbReference type="EC" id="6.3.5.3"/>
    </reaction>
</comment>
<dbReference type="Gene3D" id="3.30.1280.10">
    <property type="entry name" value="Phosphoribosylformylglycinamidine synthase subunit PurS"/>
    <property type="match status" value="1"/>
</dbReference>
<comment type="subcellular location">
    <subcellularLocation>
        <location evidence="6">Cytoplasm</location>
    </subcellularLocation>
</comment>
<keyword evidence="2 6" id="KW-0436">Ligase</keyword>
<keyword evidence="5 6" id="KW-0067">ATP-binding</keyword>
<keyword evidence="8" id="KW-1185">Reference proteome</keyword>
<evidence type="ECO:0000256" key="4">
    <source>
        <dbReference type="ARBA" id="ARBA00022755"/>
    </source>
</evidence>
<evidence type="ECO:0000313" key="8">
    <source>
        <dbReference type="Proteomes" id="UP000187485"/>
    </source>
</evidence>
<keyword evidence="3 6" id="KW-0547">Nucleotide-binding</keyword>
<organism evidence="7 8">
    <name type="scientific">Carboxydothermus pertinax</name>
    <dbReference type="NCBI Taxonomy" id="870242"/>
    <lineage>
        <taxon>Bacteria</taxon>
        <taxon>Bacillati</taxon>
        <taxon>Bacillota</taxon>
        <taxon>Clostridia</taxon>
        <taxon>Thermoanaerobacterales</taxon>
        <taxon>Thermoanaerobacteraceae</taxon>
        <taxon>Carboxydothermus</taxon>
    </lineage>
</organism>
<keyword evidence="4 6" id="KW-0658">Purine biosynthesis</keyword>
<gene>
    <name evidence="6" type="primary">purS</name>
    <name evidence="7" type="ORF">cpu_24580</name>
</gene>
<evidence type="ECO:0000256" key="5">
    <source>
        <dbReference type="ARBA" id="ARBA00022840"/>
    </source>
</evidence>
<evidence type="ECO:0000313" key="7">
    <source>
        <dbReference type="EMBL" id="GAV23948.1"/>
    </source>
</evidence>
<dbReference type="RefSeq" id="WP_075860343.1">
    <property type="nucleotide sequence ID" value="NZ_BDJK01000062.1"/>
</dbReference>
<dbReference type="InterPro" id="IPR036604">
    <property type="entry name" value="PurS-like_sf"/>
</dbReference>
<dbReference type="AlphaFoldDB" id="A0A1L8CYE3"/>
<dbReference type="NCBIfam" id="NF004630">
    <property type="entry name" value="PRK05974.1"/>
    <property type="match status" value="1"/>
</dbReference>
<dbReference type="GO" id="GO:0005524">
    <property type="term" value="F:ATP binding"/>
    <property type="evidence" value="ECO:0007669"/>
    <property type="project" value="UniProtKB-UniRule"/>
</dbReference>
<evidence type="ECO:0000256" key="6">
    <source>
        <dbReference type="HAMAP-Rule" id="MF_01926"/>
    </source>
</evidence>
<dbReference type="GO" id="GO:0004642">
    <property type="term" value="F:phosphoribosylformylglycinamidine synthase activity"/>
    <property type="evidence" value="ECO:0007669"/>
    <property type="project" value="UniProtKB-UniRule"/>
</dbReference>
<sequence length="81" mass="9059">MAIAHVIVELKPQVLDPQGEAVKNSLHSLGYEEVKKVRVGKYITLEVEGNDLKEVEEKVKEMADKLLANVVVEKFTVRVEG</sequence>
<dbReference type="HAMAP" id="MF_01926">
    <property type="entry name" value="PurS"/>
    <property type="match status" value="1"/>
</dbReference>
<evidence type="ECO:0000256" key="3">
    <source>
        <dbReference type="ARBA" id="ARBA00022741"/>
    </source>
</evidence>
<dbReference type="Pfam" id="PF02700">
    <property type="entry name" value="PurS"/>
    <property type="match status" value="1"/>
</dbReference>
<dbReference type="OrthoDB" id="9799101at2"/>
<dbReference type="SUPFAM" id="SSF82697">
    <property type="entry name" value="PurS-like"/>
    <property type="match status" value="1"/>
</dbReference>
<dbReference type="EC" id="6.3.5.3" evidence="6"/>
<dbReference type="PANTHER" id="PTHR34696">
    <property type="entry name" value="PHOSPHORIBOSYLFORMYLGLYCINAMIDINE SYNTHASE SUBUNIT PURS"/>
    <property type="match status" value="1"/>
</dbReference>
<dbReference type="InterPro" id="IPR003850">
    <property type="entry name" value="PurS"/>
</dbReference>
<protein>
    <recommendedName>
        <fullName evidence="6">Phosphoribosylformylglycinamidine synthase subunit PurS</fullName>
        <shortName evidence="6">FGAM synthase</shortName>
        <ecNumber evidence="6">6.3.5.3</ecNumber>
    </recommendedName>
    <alternativeName>
        <fullName evidence="6">Formylglycinamide ribonucleotide amidotransferase subunit III</fullName>
        <shortName evidence="6">FGAR amidotransferase III</shortName>
        <shortName evidence="6">FGAR-AT III</shortName>
    </alternativeName>
    <alternativeName>
        <fullName evidence="6">Phosphoribosylformylglycinamidine synthase subunit III</fullName>
    </alternativeName>
</protein>
<name>A0A1L8CYE3_9THEO</name>
<comment type="pathway">
    <text evidence="6">Purine metabolism; IMP biosynthesis via de novo pathway; 5-amino-1-(5-phospho-D-ribosyl)imidazole from N(2)-formyl-N(1)-(5-phospho-D-ribosyl)glycinamide: step 1/2.</text>
</comment>
<accession>A0A1L8CYE3</accession>
<comment type="caution">
    <text evidence="7">The sequence shown here is derived from an EMBL/GenBank/DDBJ whole genome shotgun (WGS) entry which is preliminary data.</text>
</comment>